<dbReference type="CDD" id="cd09874">
    <property type="entry name" value="PIN_MT3492-like"/>
    <property type="match status" value="1"/>
</dbReference>
<keyword evidence="3" id="KW-0378">Hydrolase</keyword>
<comment type="caution">
    <text evidence="6">The sequence shown here is derived from an EMBL/GenBank/DDBJ whole genome shotgun (WGS) entry which is preliminary data.</text>
</comment>
<dbReference type="EMBL" id="JBHSFN010000027">
    <property type="protein sequence ID" value="MFC4590910.1"/>
    <property type="molecule type" value="Genomic_DNA"/>
</dbReference>
<keyword evidence="4" id="KW-0460">Magnesium</keyword>
<evidence type="ECO:0000313" key="7">
    <source>
        <dbReference type="Proteomes" id="UP001595891"/>
    </source>
</evidence>
<name>A0ABV9EMS0_9ACTN</name>
<dbReference type="Pfam" id="PF01850">
    <property type="entry name" value="PIN"/>
    <property type="match status" value="1"/>
</dbReference>
<evidence type="ECO:0000313" key="6">
    <source>
        <dbReference type="EMBL" id="MFC4590910.1"/>
    </source>
</evidence>
<dbReference type="Gene3D" id="3.40.50.1010">
    <property type="entry name" value="5'-nuclease"/>
    <property type="match status" value="1"/>
</dbReference>
<dbReference type="SUPFAM" id="SSF88723">
    <property type="entry name" value="PIN domain-like"/>
    <property type="match status" value="1"/>
</dbReference>
<reference evidence="7" key="1">
    <citation type="journal article" date="2019" name="Int. J. Syst. Evol. Microbiol.">
        <title>The Global Catalogue of Microorganisms (GCM) 10K type strain sequencing project: providing services to taxonomists for standard genome sequencing and annotation.</title>
        <authorList>
            <consortium name="The Broad Institute Genomics Platform"/>
            <consortium name="The Broad Institute Genome Sequencing Center for Infectious Disease"/>
            <person name="Wu L."/>
            <person name="Ma J."/>
        </authorList>
    </citation>
    <scope>NUCLEOTIDE SEQUENCE [LARGE SCALE GENOMIC DNA]</scope>
    <source>
        <strain evidence="7">CCUG 49560</strain>
    </source>
</reference>
<keyword evidence="7" id="KW-1185">Reference proteome</keyword>
<proteinExistence type="predicted"/>
<keyword evidence="2" id="KW-0479">Metal-binding</keyword>
<dbReference type="RefSeq" id="WP_262848593.1">
    <property type="nucleotide sequence ID" value="NZ_JANZYP010000075.1"/>
</dbReference>
<sequence>MIVYADSSVLARAYLSDEPYHREARSLLEDPDVLLVTGSWTDIEVSGALVRAARGHRGDVQTLLNAWDSHTDPDGGLITLLTAPQEKVEALALRIVREHGLRARDAWHVSVASLVVPELADGEPYGFASRDKAQAEIAAGYGFLVV</sequence>
<gene>
    <name evidence="6" type="ORF">ACFO8L_32775</name>
</gene>
<dbReference type="InterPro" id="IPR029060">
    <property type="entry name" value="PIN-like_dom_sf"/>
</dbReference>
<evidence type="ECO:0000256" key="3">
    <source>
        <dbReference type="ARBA" id="ARBA00022801"/>
    </source>
</evidence>
<evidence type="ECO:0000256" key="4">
    <source>
        <dbReference type="ARBA" id="ARBA00022842"/>
    </source>
</evidence>
<evidence type="ECO:0000259" key="5">
    <source>
        <dbReference type="Pfam" id="PF01850"/>
    </source>
</evidence>
<evidence type="ECO:0000256" key="2">
    <source>
        <dbReference type="ARBA" id="ARBA00022723"/>
    </source>
</evidence>
<dbReference type="InterPro" id="IPR002716">
    <property type="entry name" value="PIN_dom"/>
</dbReference>
<feature type="domain" description="PIN" evidence="5">
    <location>
        <begin position="3"/>
        <end position="112"/>
    </location>
</feature>
<evidence type="ECO:0000256" key="1">
    <source>
        <dbReference type="ARBA" id="ARBA00022722"/>
    </source>
</evidence>
<organism evidence="6 7">
    <name type="scientific">Sphaerisporangium corydalis</name>
    <dbReference type="NCBI Taxonomy" id="1441875"/>
    <lineage>
        <taxon>Bacteria</taxon>
        <taxon>Bacillati</taxon>
        <taxon>Actinomycetota</taxon>
        <taxon>Actinomycetes</taxon>
        <taxon>Streptosporangiales</taxon>
        <taxon>Streptosporangiaceae</taxon>
        <taxon>Sphaerisporangium</taxon>
    </lineage>
</organism>
<dbReference type="Proteomes" id="UP001595891">
    <property type="component" value="Unassembled WGS sequence"/>
</dbReference>
<keyword evidence="1" id="KW-0540">Nuclease</keyword>
<protein>
    <submittedName>
        <fullName evidence="6">Type II toxin-antitoxin system VapC family toxin</fullName>
    </submittedName>
</protein>
<accession>A0ABV9EMS0</accession>